<name>A0ABD3BHE3_9LAMI</name>
<dbReference type="EMBL" id="JAVIJP010000087">
    <property type="protein sequence ID" value="KAL3616659.1"/>
    <property type="molecule type" value="Genomic_DNA"/>
</dbReference>
<protein>
    <submittedName>
        <fullName evidence="1">Uncharacterized protein</fullName>
    </submittedName>
</protein>
<gene>
    <name evidence="1" type="ORF">CASFOL_039053</name>
</gene>
<proteinExistence type="predicted"/>
<organism evidence="1 2">
    <name type="scientific">Castilleja foliolosa</name>
    <dbReference type="NCBI Taxonomy" id="1961234"/>
    <lineage>
        <taxon>Eukaryota</taxon>
        <taxon>Viridiplantae</taxon>
        <taxon>Streptophyta</taxon>
        <taxon>Embryophyta</taxon>
        <taxon>Tracheophyta</taxon>
        <taxon>Spermatophyta</taxon>
        <taxon>Magnoliopsida</taxon>
        <taxon>eudicotyledons</taxon>
        <taxon>Gunneridae</taxon>
        <taxon>Pentapetalae</taxon>
        <taxon>asterids</taxon>
        <taxon>lamiids</taxon>
        <taxon>Lamiales</taxon>
        <taxon>Orobanchaceae</taxon>
        <taxon>Pedicularideae</taxon>
        <taxon>Castillejinae</taxon>
        <taxon>Castilleja</taxon>
    </lineage>
</organism>
<evidence type="ECO:0000313" key="1">
    <source>
        <dbReference type="EMBL" id="KAL3616659.1"/>
    </source>
</evidence>
<reference evidence="2" key="1">
    <citation type="journal article" date="2024" name="IScience">
        <title>Strigolactones Initiate the Formation of Haustorium-like Structures in Castilleja.</title>
        <authorList>
            <person name="Buerger M."/>
            <person name="Peterson D."/>
            <person name="Chory J."/>
        </authorList>
    </citation>
    <scope>NUCLEOTIDE SEQUENCE [LARGE SCALE GENOMIC DNA]</scope>
</reference>
<comment type="caution">
    <text evidence="1">The sequence shown here is derived from an EMBL/GenBank/DDBJ whole genome shotgun (WGS) entry which is preliminary data.</text>
</comment>
<accession>A0ABD3BHE3</accession>
<dbReference type="AlphaFoldDB" id="A0ABD3BHE3"/>
<sequence length="46" mass="5367">MRREMYIQLNWIGSTIEENKISNNIQAKITEKLNCEETGSIEEPVI</sequence>
<dbReference type="Proteomes" id="UP001632038">
    <property type="component" value="Unassembled WGS sequence"/>
</dbReference>
<evidence type="ECO:0000313" key="2">
    <source>
        <dbReference type="Proteomes" id="UP001632038"/>
    </source>
</evidence>
<keyword evidence="2" id="KW-1185">Reference proteome</keyword>